<evidence type="ECO:0000256" key="8">
    <source>
        <dbReference type="ARBA" id="ARBA00023136"/>
    </source>
</evidence>
<comment type="subcellular location">
    <subcellularLocation>
        <location evidence="1">Cell membrane</location>
        <topology evidence="1">Multi-pass membrane protein</topology>
    </subcellularLocation>
</comment>
<dbReference type="InterPro" id="IPR023836">
    <property type="entry name" value="EccCa-like_Actinobacteria"/>
</dbReference>
<dbReference type="InterPro" id="IPR050206">
    <property type="entry name" value="FtsK/SpoIIIE/SftA"/>
</dbReference>
<keyword evidence="8" id="KW-0472">Membrane</keyword>
<dbReference type="InterPro" id="IPR023837">
    <property type="entry name" value="EccCb-like_Actinobacteria"/>
</dbReference>
<sequence length="1312" mass="142556">MSTTLFRRPPRTPRPAVPENVVALQPPPELVKVDTGNTWLTALPALSGLGSVAYLFAGPPNPITYVAGSFFLFSSLAMVGGSLLRARSTQKGDAQQQRRDYLRYLERTRGQVRRAAEAQRAAAMWNSPPPEQLWSVAAGPRLWERRVNDPDFGVVRIALGAKYLATKLEPGESGPVEDLDSLCVLALKRFLVTHSVVPDLPVELSLRRFAAIGISGDRDQARSLVRAVIAHAATFHSPQDLRVVICTDQPDSERWSWAKWLPHAQHPDQVDHAGRVRLIHPLLGTLEEWLGAQLTGRARFNRTAEPDSDVPHLVVVLDGSIVLGSELVLDGLQAVTVLDLDGRASDLVTQHGMQLTVDDGKLDVRVGSQQDHLGTAAALAIPVAEALARQLSGYRLDVATAQSEDLSTVDQTLPGLLNVDDPGALDIETLWKPRPLKDRLRVPIGISADGTVLHLDIKESSDEGMGPHGLIIGATGSGKSELLRTLVLGMAATHPPVQLNMVLVDFKGGVTFAEMERLPHVAAVISNLERDLTMVDRMQEALSGELNRRQEVLRSAGNLVSVRDYEQARLRGVPLAALPILFVVVDEFSELLSQKPDFADLFAQIGRLGRALGVHLLLASQRLDEGRLRGLESHLSYRIGLRTFSEQESRAVLGVTDAAALPNAPGHGFLKDDASEPKLKRFRAAYVSGAYRGNEAEAAYVLAGTADIRRFPAGVLPVPAQVEVPEPVPDDNDGTDRPSLLTVMVEQLAGKGSPARQVWLPPLDEPDTLDGLFPDLQVREGRGLGADPDSPPLRVRLGTIDRPYHQRRDPLTVALDGAGGHVAIVGRPGSGKSTLLRTLIAALALRHTPAEVQFYALDFSGTLFGMAGLPHVGRVAGRQEAEVVRRVVAEISGVVHDREVRFRELGVDSMADYRRMCAEGDVTDDKFGDVFMVIDGWSTLCREYEDLETAITALMGRSLSYGVHVVVTANRYLDLRLGLRDLVGTKLELKLGDSLDSEVDRKLQAAVPADRPGRGASPAKYHYLAAVPRIDGRRTAADLSVGVADLVRRVSEAWTGPVAPPVRLLPQLLEFTDLPACDQGIALGLEGQRLEPLVFDLRQDRGLVLIGDAESGKTSTLRMVARQVVQNFEPHEAKLIIVDHKHTMVAEFSGESLLGYAATAQQTHEVIAGLVKGITDKRLPGPDVTPQQLRSRSWWTGPEIFVLVDDYDRVATVSNPLLQLVDFLPQAREIGLHLYIARRAGGAGKAMMVDPVLSAMRELGFPGVLLSASREEGALYGVQPRKQPPGRGTLVHHRLGMVPVQLARMDPVTIGN</sequence>
<feature type="domain" description="FtsK" evidence="10">
    <location>
        <begin position="450"/>
        <end position="650"/>
    </location>
</feature>
<dbReference type="SUPFAM" id="SSF52540">
    <property type="entry name" value="P-loop containing nucleoside triphosphate hydrolases"/>
    <property type="match status" value="3"/>
</dbReference>
<dbReference type="EMBL" id="FWXV01000003">
    <property type="protein sequence ID" value="SMD07246.1"/>
    <property type="molecule type" value="Genomic_DNA"/>
</dbReference>
<dbReference type="PROSITE" id="PS50901">
    <property type="entry name" value="FTSK"/>
    <property type="match status" value="3"/>
</dbReference>
<dbReference type="Gene3D" id="3.40.50.300">
    <property type="entry name" value="P-loop containing nucleotide triphosphate hydrolases"/>
    <property type="match status" value="4"/>
</dbReference>
<evidence type="ECO:0000256" key="1">
    <source>
        <dbReference type="ARBA" id="ARBA00004651"/>
    </source>
</evidence>
<evidence type="ECO:0000256" key="4">
    <source>
        <dbReference type="ARBA" id="ARBA00022737"/>
    </source>
</evidence>
<evidence type="ECO:0000256" key="7">
    <source>
        <dbReference type="ARBA" id="ARBA00022989"/>
    </source>
</evidence>
<keyword evidence="6 9" id="KW-0067">ATP-binding</keyword>
<keyword evidence="4" id="KW-0677">Repeat</keyword>
<reference evidence="11 12" key="1">
    <citation type="submission" date="2017-04" db="EMBL/GenBank/DDBJ databases">
        <authorList>
            <person name="Afonso C.L."/>
            <person name="Miller P.J."/>
            <person name="Scott M.A."/>
            <person name="Spackman E."/>
            <person name="Goraichik I."/>
            <person name="Dimitrov K.M."/>
            <person name="Suarez D.L."/>
            <person name="Swayne D.E."/>
        </authorList>
    </citation>
    <scope>NUCLEOTIDE SEQUENCE [LARGE SCALE GENOMIC DNA]</scope>
    <source>
        <strain evidence="11 12">DSM 43828</strain>
    </source>
</reference>
<evidence type="ECO:0000256" key="6">
    <source>
        <dbReference type="ARBA" id="ARBA00022840"/>
    </source>
</evidence>
<accession>A0A1Y5XMW9</accession>
<dbReference type="GO" id="GO:0005886">
    <property type="term" value="C:plasma membrane"/>
    <property type="evidence" value="ECO:0007669"/>
    <property type="project" value="UniProtKB-SubCell"/>
</dbReference>
<keyword evidence="12" id="KW-1185">Reference proteome</keyword>
<dbReference type="Pfam" id="PF01580">
    <property type="entry name" value="FtsK_SpoIIIE"/>
    <property type="match status" value="2"/>
</dbReference>
<dbReference type="PANTHER" id="PTHR22683">
    <property type="entry name" value="SPORULATION PROTEIN RELATED"/>
    <property type="match status" value="1"/>
</dbReference>
<feature type="binding site" evidence="9">
    <location>
        <begin position="1107"/>
        <end position="1114"/>
    </location>
    <ligand>
        <name>ATP</name>
        <dbReference type="ChEBI" id="CHEBI:30616"/>
    </ligand>
</feature>
<evidence type="ECO:0000259" key="10">
    <source>
        <dbReference type="PROSITE" id="PS50901"/>
    </source>
</evidence>
<keyword evidence="2" id="KW-1003">Cell membrane</keyword>
<dbReference type="InterPro" id="IPR002543">
    <property type="entry name" value="FtsK_dom"/>
</dbReference>
<dbReference type="GO" id="GO:0005524">
    <property type="term" value="F:ATP binding"/>
    <property type="evidence" value="ECO:0007669"/>
    <property type="project" value="UniProtKB-UniRule"/>
</dbReference>
<dbReference type="Proteomes" id="UP000192674">
    <property type="component" value="Unassembled WGS sequence"/>
</dbReference>
<feature type="binding site" evidence="9">
    <location>
        <begin position="473"/>
        <end position="480"/>
    </location>
    <ligand>
        <name>ATP</name>
        <dbReference type="ChEBI" id="CHEBI:30616"/>
    </ligand>
</feature>
<dbReference type="InterPro" id="IPR003593">
    <property type="entry name" value="AAA+_ATPase"/>
</dbReference>
<keyword evidence="7" id="KW-1133">Transmembrane helix</keyword>
<evidence type="ECO:0000256" key="3">
    <source>
        <dbReference type="ARBA" id="ARBA00022692"/>
    </source>
</evidence>
<dbReference type="NCBIfam" id="TIGR03924">
    <property type="entry name" value="T7SS_EccC_a"/>
    <property type="match status" value="1"/>
</dbReference>
<feature type="binding site" evidence="9">
    <location>
        <begin position="826"/>
        <end position="833"/>
    </location>
    <ligand>
        <name>ATP</name>
        <dbReference type="ChEBI" id="CHEBI:30616"/>
    </ligand>
</feature>
<dbReference type="InterPro" id="IPR027417">
    <property type="entry name" value="P-loop_NTPase"/>
</dbReference>
<evidence type="ECO:0000256" key="9">
    <source>
        <dbReference type="PROSITE-ProRule" id="PRU00289"/>
    </source>
</evidence>
<dbReference type="GO" id="GO:0003677">
    <property type="term" value="F:DNA binding"/>
    <property type="evidence" value="ECO:0007669"/>
    <property type="project" value="InterPro"/>
</dbReference>
<gene>
    <name evidence="11" type="ORF">SAMN05661093_04190</name>
</gene>
<organism evidence="11 12">
    <name type="scientific">Kibdelosporangium aridum</name>
    <dbReference type="NCBI Taxonomy" id="2030"/>
    <lineage>
        <taxon>Bacteria</taxon>
        <taxon>Bacillati</taxon>
        <taxon>Actinomycetota</taxon>
        <taxon>Actinomycetes</taxon>
        <taxon>Pseudonocardiales</taxon>
        <taxon>Pseudonocardiaceae</taxon>
        <taxon>Kibdelosporangium</taxon>
    </lineage>
</organism>
<evidence type="ECO:0000256" key="5">
    <source>
        <dbReference type="ARBA" id="ARBA00022741"/>
    </source>
</evidence>
<keyword evidence="3" id="KW-0812">Transmembrane</keyword>
<dbReference type="RefSeq" id="WP_084428530.1">
    <property type="nucleotide sequence ID" value="NZ_FWXV01000003.1"/>
</dbReference>
<evidence type="ECO:0000313" key="11">
    <source>
        <dbReference type="EMBL" id="SMD07246.1"/>
    </source>
</evidence>
<keyword evidence="5 9" id="KW-0547">Nucleotide-binding</keyword>
<proteinExistence type="predicted"/>
<evidence type="ECO:0000256" key="2">
    <source>
        <dbReference type="ARBA" id="ARBA00022475"/>
    </source>
</evidence>
<dbReference type="NCBIfam" id="TIGR03925">
    <property type="entry name" value="T7SS_EccC_b"/>
    <property type="match status" value="1"/>
</dbReference>
<protein>
    <submittedName>
        <fullName evidence="11">DNA segregation ATPase FtsK/SpoIIIE, S-DNA-T family</fullName>
    </submittedName>
</protein>
<dbReference type="OrthoDB" id="9807790at2"/>
<dbReference type="PANTHER" id="PTHR22683:SF1">
    <property type="entry name" value="TYPE VII SECRETION SYSTEM PROTEIN ESSC"/>
    <property type="match status" value="1"/>
</dbReference>
<dbReference type="SMART" id="SM00382">
    <property type="entry name" value="AAA"/>
    <property type="match status" value="3"/>
</dbReference>
<evidence type="ECO:0000313" key="12">
    <source>
        <dbReference type="Proteomes" id="UP000192674"/>
    </source>
</evidence>
<feature type="domain" description="FtsK" evidence="10">
    <location>
        <begin position="808"/>
        <end position="998"/>
    </location>
</feature>
<name>A0A1Y5XMW9_KIBAR</name>
<feature type="domain" description="FtsK" evidence="10">
    <location>
        <begin position="1090"/>
        <end position="1274"/>
    </location>
</feature>